<evidence type="ECO:0000313" key="1">
    <source>
        <dbReference type="EMBL" id="QDV45795.1"/>
    </source>
</evidence>
<proteinExistence type="predicted"/>
<name>A0A518HY62_9BACT</name>
<dbReference type="EMBL" id="CP037423">
    <property type="protein sequence ID" value="QDV45795.1"/>
    <property type="molecule type" value="Genomic_DNA"/>
</dbReference>
<sequence length="40" mass="4329">MGYEVAVSTPWTAYFILAPFSPLDESESCSLSSKGEKGWG</sequence>
<evidence type="ECO:0000313" key="2">
    <source>
        <dbReference type="Proteomes" id="UP000319004"/>
    </source>
</evidence>
<dbReference type="Proteomes" id="UP000319004">
    <property type="component" value="Chromosome"/>
</dbReference>
<reference evidence="1 2" key="1">
    <citation type="submission" date="2019-03" db="EMBL/GenBank/DDBJ databases">
        <title>Deep-cultivation of Planctomycetes and their phenomic and genomic characterization uncovers novel biology.</title>
        <authorList>
            <person name="Wiegand S."/>
            <person name="Jogler M."/>
            <person name="Boedeker C."/>
            <person name="Pinto D."/>
            <person name="Vollmers J."/>
            <person name="Rivas-Marin E."/>
            <person name="Kohn T."/>
            <person name="Peeters S.H."/>
            <person name="Heuer A."/>
            <person name="Rast P."/>
            <person name="Oberbeckmann S."/>
            <person name="Bunk B."/>
            <person name="Jeske O."/>
            <person name="Meyerdierks A."/>
            <person name="Storesund J.E."/>
            <person name="Kallscheuer N."/>
            <person name="Luecker S."/>
            <person name="Lage O.M."/>
            <person name="Pohl T."/>
            <person name="Merkel B.J."/>
            <person name="Hornburger P."/>
            <person name="Mueller R.-W."/>
            <person name="Bruemmer F."/>
            <person name="Labrenz M."/>
            <person name="Spormann A.M."/>
            <person name="Op den Camp H."/>
            <person name="Overmann J."/>
            <person name="Amann R."/>
            <person name="Jetten M.S.M."/>
            <person name="Mascher T."/>
            <person name="Medema M.H."/>
            <person name="Devos D.P."/>
            <person name="Kaster A.-K."/>
            <person name="Ovreas L."/>
            <person name="Rohde M."/>
            <person name="Galperin M.Y."/>
            <person name="Jogler C."/>
        </authorList>
    </citation>
    <scope>NUCLEOTIDE SEQUENCE [LARGE SCALE GENOMIC DNA]</scope>
    <source>
        <strain evidence="1 2">Enr13</strain>
    </source>
</reference>
<protein>
    <submittedName>
        <fullName evidence="1">Uncharacterized protein</fullName>
    </submittedName>
</protein>
<dbReference type="AlphaFoldDB" id="A0A518HY62"/>
<accession>A0A518HY62</accession>
<gene>
    <name evidence="1" type="ORF">Enr13x_56980</name>
</gene>
<organism evidence="1 2">
    <name type="scientific">Stieleria neptunia</name>
    <dbReference type="NCBI Taxonomy" id="2527979"/>
    <lineage>
        <taxon>Bacteria</taxon>
        <taxon>Pseudomonadati</taxon>
        <taxon>Planctomycetota</taxon>
        <taxon>Planctomycetia</taxon>
        <taxon>Pirellulales</taxon>
        <taxon>Pirellulaceae</taxon>
        <taxon>Stieleria</taxon>
    </lineage>
</organism>
<keyword evidence="2" id="KW-1185">Reference proteome</keyword>
<dbReference type="KEGG" id="snep:Enr13x_56980"/>